<dbReference type="SUPFAM" id="SSF48371">
    <property type="entry name" value="ARM repeat"/>
    <property type="match status" value="1"/>
</dbReference>
<evidence type="ECO:0000313" key="4">
    <source>
        <dbReference type="Proteomes" id="UP001626550"/>
    </source>
</evidence>
<comment type="caution">
    <text evidence="3">The sequence shown here is derived from an EMBL/GenBank/DDBJ whole genome shotgun (WGS) entry which is preliminary data.</text>
</comment>
<gene>
    <name evidence="3" type="primary">HEATR7A_2</name>
    <name evidence="3" type="ORF">Ciccas_012319</name>
</gene>
<dbReference type="PANTHER" id="PTHR23120:SF42">
    <property type="entry name" value="MAESTRO HEAT-LIKE REPEAT FAMILY MEMBER 3"/>
    <property type="match status" value="1"/>
</dbReference>
<feature type="domain" description="Maestro/Maestro-like HEAT-repeats" evidence="2">
    <location>
        <begin position="305"/>
        <end position="637"/>
    </location>
</feature>
<dbReference type="InterPro" id="IPR016024">
    <property type="entry name" value="ARM-type_fold"/>
</dbReference>
<dbReference type="InterPro" id="IPR055406">
    <property type="entry name" value="HEAT_Maestro"/>
</dbReference>
<dbReference type="EMBL" id="JBJKFK010004248">
    <property type="protein sequence ID" value="KAL3309135.1"/>
    <property type="molecule type" value="Genomic_DNA"/>
</dbReference>
<dbReference type="InterPro" id="IPR011989">
    <property type="entry name" value="ARM-like"/>
</dbReference>
<protein>
    <submittedName>
        <fullName evidence="3">HEAT repeat</fullName>
    </submittedName>
</protein>
<organism evidence="3 4">
    <name type="scientific">Cichlidogyrus casuarinus</name>
    <dbReference type="NCBI Taxonomy" id="1844966"/>
    <lineage>
        <taxon>Eukaryota</taxon>
        <taxon>Metazoa</taxon>
        <taxon>Spiralia</taxon>
        <taxon>Lophotrochozoa</taxon>
        <taxon>Platyhelminthes</taxon>
        <taxon>Monogenea</taxon>
        <taxon>Monopisthocotylea</taxon>
        <taxon>Dactylogyridea</taxon>
        <taxon>Ancyrocephalidae</taxon>
        <taxon>Cichlidogyrus</taxon>
    </lineage>
</organism>
<dbReference type="Gene3D" id="1.25.10.10">
    <property type="entry name" value="Leucine-rich Repeat Variant"/>
    <property type="match status" value="2"/>
</dbReference>
<dbReference type="AlphaFoldDB" id="A0ABD2PNU1"/>
<evidence type="ECO:0000313" key="3">
    <source>
        <dbReference type="EMBL" id="KAL3309135.1"/>
    </source>
</evidence>
<keyword evidence="4" id="KW-1185">Reference proteome</keyword>
<dbReference type="Proteomes" id="UP001626550">
    <property type="component" value="Unassembled WGS sequence"/>
</dbReference>
<evidence type="ECO:0000256" key="1">
    <source>
        <dbReference type="SAM" id="MobiDB-lite"/>
    </source>
</evidence>
<dbReference type="Pfam" id="PF23227">
    <property type="entry name" value="HEAT_MROH2B_C"/>
    <property type="match status" value="1"/>
</dbReference>
<reference evidence="3 4" key="1">
    <citation type="submission" date="2024-11" db="EMBL/GenBank/DDBJ databases">
        <title>Adaptive evolution of stress response genes in parasites aligns with host niche diversity.</title>
        <authorList>
            <person name="Hahn C."/>
            <person name="Resl P."/>
        </authorList>
    </citation>
    <scope>NUCLEOTIDE SEQUENCE [LARGE SCALE GENOMIC DNA]</scope>
    <source>
        <strain evidence="3">EGGRZ-B1_66</strain>
        <tissue evidence="3">Body</tissue>
    </source>
</reference>
<dbReference type="InterPro" id="IPR045206">
    <property type="entry name" value="Maestro_heat-like_prot"/>
</dbReference>
<sequence>MINVSPAKEKKDVICSNSSDLRVLVSQQLDSGVSEFGRDKKTWKRRFGKSAPVAVLDKDILKRAVRQPDGAAALYSVTEHLQRVLQESNTFASCLTHCLMACAIARECSLFKGTKNETKTDSEANLRSGISPFRIALDALRNFLLASKSKQAFRAFGLQNTRPSGQDVQEVGTGGSQESKKGRLTRLLNQNNHTKEKESTTKISFNDEVFLSQQSQNFSDDSAFLQAVSRLAGKLAKNESRQRTKVVVSLMLKQLKAVYDAHRILATNFLGSLIAQTGSWVIEPCDDASANTQQLQNAESSLDQLLEQLLASFGDQHPEVRRLAVVGLGKVAVTSCQRINPVGGHSHWSPCSNCHRLMKRHATEVIATLVCAMDDRNDCENRILSAALDSLGEVARCITEAEIRSTLGTLYNRLLVVFTKDEALVRGLAFQQFAALCTFASEVGNEPQRLHWTESMGQLKRNAGHVFVPLVLHLEDPSDEVKKHCKNAIKMICPLLFSKEPETSISSLAHLSPLTTQWKGPTEKECEIIEFLRACLMDVSVSLYFRDFMNDFGKILVRDYPDLAKEFVLGCVMYCKSQWFEVQAAAVLSCGYLLGFFPDELRQNFQSKHVCTEIEKMMQSPNPQVRSTAAHCMSRLQNY</sequence>
<evidence type="ECO:0000259" key="2">
    <source>
        <dbReference type="Pfam" id="PF23227"/>
    </source>
</evidence>
<dbReference type="PANTHER" id="PTHR23120">
    <property type="entry name" value="MAESTRO-RELATED HEAT DOMAIN-CONTAINING"/>
    <property type="match status" value="1"/>
</dbReference>
<feature type="region of interest" description="Disordered" evidence="1">
    <location>
        <begin position="164"/>
        <end position="183"/>
    </location>
</feature>
<accession>A0ABD2PNU1</accession>
<proteinExistence type="predicted"/>
<name>A0ABD2PNU1_9PLAT</name>